<feature type="chain" id="PRO_5002894305" description="Glycine-zipper-containing OmpA-like membrane domain-containing protein" evidence="2">
    <location>
        <begin position="24"/>
        <end position="217"/>
    </location>
</feature>
<evidence type="ECO:0000313" key="5">
    <source>
        <dbReference type="Proteomes" id="UP000003688"/>
    </source>
</evidence>
<feature type="signal peptide" evidence="2">
    <location>
        <begin position="1"/>
        <end position="23"/>
    </location>
</feature>
<evidence type="ECO:0000313" key="4">
    <source>
        <dbReference type="EMBL" id="EEF62191.1"/>
    </source>
</evidence>
<feature type="region of interest" description="Disordered" evidence="1">
    <location>
        <begin position="75"/>
        <end position="113"/>
    </location>
</feature>
<gene>
    <name evidence="4" type="ORF">Cflav_PD6466</name>
</gene>
<organism evidence="4 5">
    <name type="scientific">Pedosphaera parvula (strain Ellin514)</name>
    <dbReference type="NCBI Taxonomy" id="320771"/>
    <lineage>
        <taxon>Bacteria</taxon>
        <taxon>Pseudomonadati</taxon>
        <taxon>Verrucomicrobiota</taxon>
        <taxon>Pedosphaerae</taxon>
        <taxon>Pedosphaerales</taxon>
        <taxon>Pedosphaeraceae</taxon>
        <taxon>Pedosphaera</taxon>
    </lineage>
</organism>
<dbReference type="Pfam" id="PF13436">
    <property type="entry name" value="Gly-zipper_OmpA"/>
    <property type="match status" value="1"/>
</dbReference>
<dbReference type="RefSeq" id="WP_007413943.1">
    <property type="nucleotide sequence ID" value="NZ_ABOX02000006.1"/>
</dbReference>
<dbReference type="Proteomes" id="UP000003688">
    <property type="component" value="Unassembled WGS sequence"/>
</dbReference>
<dbReference type="EMBL" id="ABOX02000006">
    <property type="protein sequence ID" value="EEF62191.1"/>
    <property type="molecule type" value="Genomic_DNA"/>
</dbReference>
<feature type="compositionally biased region" description="Low complexity" evidence="1">
    <location>
        <begin position="75"/>
        <end position="91"/>
    </location>
</feature>
<reference evidence="4 5" key="1">
    <citation type="journal article" date="2011" name="J. Bacteriol.">
        <title>Genome sequence of 'Pedosphaera parvula' Ellin514, an aerobic Verrucomicrobial isolate from pasture soil.</title>
        <authorList>
            <person name="Kant R."/>
            <person name="van Passel M.W."/>
            <person name="Sangwan P."/>
            <person name="Palva A."/>
            <person name="Lucas S."/>
            <person name="Copeland A."/>
            <person name="Lapidus A."/>
            <person name="Glavina Del Rio T."/>
            <person name="Dalin E."/>
            <person name="Tice H."/>
            <person name="Bruce D."/>
            <person name="Goodwin L."/>
            <person name="Pitluck S."/>
            <person name="Chertkov O."/>
            <person name="Larimer F.W."/>
            <person name="Land M.L."/>
            <person name="Hauser L."/>
            <person name="Brettin T.S."/>
            <person name="Detter J.C."/>
            <person name="Han S."/>
            <person name="de Vos W.M."/>
            <person name="Janssen P.H."/>
            <person name="Smidt H."/>
        </authorList>
    </citation>
    <scope>NUCLEOTIDE SEQUENCE [LARGE SCALE GENOMIC DNA]</scope>
    <source>
        <strain evidence="4 5">Ellin514</strain>
    </source>
</reference>
<protein>
    <recommendedName>
        <fullName evidence="3">Glycine-zipper-containing OmpA-like membrane domain-containing protein</fullName>
    </recommendedName>
</protein>
<evidence type="ECO:0000256" key="1">
    <source>
        <dbReference type="SAM" id="MobiDB-lite"/>
    </source>
</evidence>
<dbReference type="InterPro" id="IPR025693">
    <property type="entry name" value="Gly-zipper_OmpA-like_dom"/>
</dbReference>
<dbReference type="STRING" id="320771.Cflav_PD6466"/>
<keyword evidence="2" id="KW-0732">Signal</keyword>
<dbReference type="AlphaFoldDB" id="B9XDP5"/>
<accession>B9XDP5</accession>
<sequence precursor="true">MKFTAKYSAILGLIIPMLGTAYAQTSAPPAQVTSSYAPIVFPAKNQTPEQMDKDKADCYAWARQQTGYDPVAASMQAQSQPSQQVISQPPATYSQSVPPPPPQQGGAVRGGARGAAGGAAIGAIAGDAGKGAAIGAASGGAIGGVRQRRANEAQQQQAAAQQQAIAQQQAAQQQAALNQQAAQQQASANQQAGNQQKLDAYKRAFEACMEGKGYTVK</sequence>
<evidence type="ECO:0000259" key="3">
    <source>
        <dbReference type="Pfam" id="PF13436"/>
    </source>
</evidence>
<name>B9XDP5_PEDPL</name>
<evidence type="ECO:0000256" key="2">
    <source>
        <dbReference type="SAM" id="SignalP"/>
    </source>
</evidence>
<proteinExistence type="predicted"/>
<feature type="domain" description="Glycine-zipper-containing OmpA-like membrane" evidence="3">
    <location>
        <begin position="106"/>
        <end position="147"/>
    </location>
</feature>
<comment type="caution">
    <text evidence="4">The sequence shown here is derived from an EMBL/GenBank/DDBJ whole genome shotgun (WGS) entry which is preliminary data.</text>
</comment>
<keyword evidence="5" id="KW-1185">Reference proteome</keyword>